<protein>
    <recommendedName>
        <fullName evidence="3">LysM domain-containing protein</fullName>
    </recommendedName>
</protein>
<name>A0A1C3EEH6_9GAMM</name>
<sequence length="114" mass="12632">MTDLTRFLLSNTEETADFPATSRYAGAALNVITDNTGREQVFVRRRFLPQPASAGEVPVLMVREGDRLDLLGAAYYADPSQWWRIADANLVHYPGDLVAEPGRHIALSTGREDV</sequence>
<organism evidence="1 2">
    <name type="scientific">Veronia pacifica</name>
    <dbReference type="NCBI Taxonomy" id="1080227"/>
    <lineage>
        <taxon>Bacteria</taxon>
        <taxon>Pseudomonadati</taxon>
        <taxon>Pseudomonadota</taxon>
        <taxon>Gammaproteobacteria</taxon>
        <taxon>Vibrionales</taxon>
        <taxon>Vibrionaceae</taxon>
        <taxon>Veronia</taxon>
    </lineage>
</organism>
<accession>A0A1C3EEH6</accession>
<proteinExistence type="predicted"/>
<keyword evidence="2" id="KW-1185">Reference proteome</keyword>
<gene>
    <name evidence="1" type="ORF">A8L45_16445</name>
</gene>
<dbReference type="EMBL" id="LYBM01000033">
    <property type="protein sequence ID" value="ODA31594.1"/>
    <property type="molecule type" value="Genomic_DNA"/>
</dbReference>
<dbReference type="RefSeq" id="WP_068904254.1">
    <property type="nucleotide sequence ID" value="NZ_JBHUIF010000033.1"/>
</dbReference>
<evidence type="ECO:0008006" key="3">
    <source>
        <dbReference type="Google" id="ProtNLM"/>
    </source>
</evidence>
<reference evidence="1 2" key="1">
    <citation type="submission" date="2016-05" db="EMBL/GenBank/DDBJ databases">
        <title>Genomic Taxonomy of the Vibrionaceae.</title>
        <authorList>
            <person name="Gomez-Gil B."/>
            <person name="Enciso-Ibarra J."/>
        </authorList>
    </citation>
    <scope>NUCLEOTIDE SEQUENCE [LARGE SCALE GENOMIC DNA]</scope>
    <source>
        <strain evidence="1 2">CAIM 1920</strain>
    </source>
</reference>
<dbReference type="OrthoDB" id="9809850at2"/>
<evidence type="ECO:0000313" key="2">
    <source>
        <dbReference type="Proteomes" id="UP000094936"/>
    </source>
</evidence>
<dbReference type="Proteomes" id="UP000094936">
    <property type="component" value="Unassembled WGS sequence"/>
</dbReference>
<dbReference type="STRING" id="1080227.A8L45_16445"/>
<comment type="caution">
    <text evidence="1">The sequence shown here is derived from an EMBL/GenBank/DDBJ whole genome shotgun (WGS) entry which is preliminary data.</text>
</comment>
<dbReference type="AlphaFoldDB" id="A0A1C3EEH6"/>
<evidence type="ECO:0000313" key="1">
    <source>
        <dbReference type="EMBL" id="ODA31594.1"/>
    </source>
</evidence>